<gene>
    <name evidence="2" type="ORF">FPZ52_00180</name>
</gene>
<dbReference type="GO" id="GO:0016747">
    <property type="term" value="F:acyltransferase activity, transferring groups other than amino-acyl groups"/>
    <property type="evidence" value="ECO:0007669"/>
    <property type="project" value="InterPro"/>
</dbReference>
<dbReference type="PANTHER" id="PTHR43792:SF1">
    <property type="entry name" value="N-ACETYLTRANSFERASE DOMAIN-CONTAINING PROTEIN"/>
    <property type="match status" value="1"/>
</dbReference>
<dbReference type="OrthoDB" id="6293260at2"/>
<dbReference type="RefSeq" id="WP_146362603.1">
    <property type="nucleotide sequence ID" value="NZ_CP042261.1"/>
</dbReference>
<proteinExistence type="predicted"/>
<name>A0A5B8IRE4_9RHOB</name>
<dbReference type="PANTHER" id="PTHR43792">
    <property type="entry name" value="GNAT FAMILY, PUTATIVE (AFU_ORTHOLOGUE AFUA_3G00765)-RELATED-RELATED"/>
    <property type="match status" value="1"/>
</dbReference>
<organism evidence="2 3">
    <name type="scientific">Qingshengfaniella alkalisoli</name>
    <dbReference type="NCBI Taxonomy" id="2599296"/>
    <lineage>
        <taxon>Bacteria</taxon>
        <taxon>Pseudomonadati</taxon>
        <taxon>Pseudomonadota</taxon>
        <taxon>Alphaproteobacteria</taxon>
        <taxon>Rhodobacterales</taxon>
        <taxon>Paracoccaceae</taxon>
        <taxon>Qingshengfaniella</taxon>
    </lineage>
</organism>
<keyword evidence="2" id="KW-0808">Transferase</keyword>
<evidence type="ECO:0000259" key="1">
    <source>
        <dbReference type="Pfam" id="PF13302"/>
    </source>
</evidence>
<accession>A0A5B8IRE4</accession>
<sequence>MAVPKSTDRLQFRQMTLQDEGLIYALFSDAEARRHYPSMGGHAECRKWIGWNRESYDVHGFGLWLLHRKDTGEFVGDCGLSMQKVENRQLLEVGYHITESQRGNGFAAEAAQAAIRYGFACTEHAECVSIVAPENLRSIRVASGIHQHSRGFHNAHGAIRLLFWTRQSEHQNEL</sequence>
<keyword evidence="3" id="KW-1185">Reference proteome</keyword>
<dbReference type="AlphaFoldDB" id="A0A5B8IRE4"/>
<dbReference type="Proteomes" id="UP000318483">
    <property type="component" value="Chromosome"/>
</dbReference>
<dbReference type="KEGG" id="lit:FPZ52_00180"/>
<evidence type="ECO:0000313" key="2">
    <source>
        <dbReference type="EMBL" id="QDY68204.1"/>
    </source>
</evidence>
<dbReference type="InterPro" id="IPR000182">
    <property type="entry name" value="GNAT_dom"/>
</dbReference>
<dbReference type="EMBL" id="CP042261">
    <property type="protein sequence ID" value="QDY68204.1"/>
    <property type="molecule type" value="Genomic_DNA"/>
</dbReference>
<protein>
    <submittedName>
        <fullName evidence="2">GNAT family N-acetyltransferase</fullName>
    </submittedName>
</protein>
<reference evidence="2 3" key="1">
    <citation type="submission" date="2019-07" db="EMBL/GenBank/DDBJ databases">
        <title>Litoreibacter alkalisoli sp. nov., isolated from saline-alkaline soil.</title>
        <authorList>
            <person name="Wang S."/>
            <person name="Xu L."/>
            <person name="Xing Y.-T."/>
            <person name="Sun J.-Q."/>
        </authorList>
    </citation>
    <scope>NUCLEOTIDE SEQUENCE [LARGE SCALE GENOMIC DNA]</scope>
    <source>
        <strain evidence="2 3">LN3S51</strain>
    </source>
</reference>
<dbReference type="InterPro" id="IPR051531">
    <property type="entry name" value="N-acetyltransferase"/>
</dbReference>
<dbReference type="InterPro" id="IPR016181">
    <property type="entry name" value="Acyl_CoA_acyltransferase"/>
</dbReference>
<dbReference type="Pfam" id="PF13302">
    <property type="entry name" value="Acetyltransf_3"/>
    <property type="match status" value="1"/>
</dbReference>
<dbReference type="Gene3D" id="3.40.630.30">
    <property type="match status" value="1"/>
</dbReference>
<dbReference type="SUPFAM" id="SSF55729">
    <property type="entry name" value="Acyl-CoA N-acyltransferases (Nat)"/>
    <property type="match status" value="1"/>
</dbReference>
<evidence type="ECO:0000313" key="3">
    <source>
        <dbReference type="Proteomes" id="UP000318483"/>
    </source>
</evidence>
<feature type="domain" description="N-acetyltransferase" evidence="1">
    <location>
        <begin position="9"/>
        <end position="143"/>
    </location>
</feature>